<gene>
    <name evidence="1" type="ORF">RRG08_038284</name>
</gene>
<evidence type="ECO:0000313" key="1">
    <source>
        <dbReference type="EMBL" id="KAK3790793.1"/>
    </source>
</evidence>
<organism evidence="1 2">
    <name type="scientific">Elysia crispata</name>
    <name type="common">lettuce slug</name>
    <dbReference type="NCBI Taxonomy" id="231223"/>
    <lineage>
        <taxon>Eukaryota</taxon>
        <taxon>Metazoa</taxon>
        <taxon>Spiralia</taxon>
        <taxon>Lophotrochozoa</taxon>
        <taxon>Mollusca</taxon>
        <taxon>Gastropoda</taxon>
        <taxon>Heterobranchia</taxon>
        <taxon>Euthyneura</taxon>
        <taxon>Panpulmonata</taxon>
        <taxon>Sacoglossa</taxon>
        <taxon>Placobranchoidea</taxon>
        <taxon>Plakobranchidae</taxon>
        <taxon>Elysia</taxon>
    </lineage>
</organism>
<dbReference type="EMBL" id="JAWDGP010001519">
    <property type="protein sequence ID" value="KAK3790793.1"/>
    <property type="molecule type" value="Genomic_DNA"/>
</dbReference>
<proteinExistence type="predicted"/>
<name>A0AAE1AN64_9GAST</name>
<accession>A0AAE1AN64</accession>
<keyword evidence="2" id="KW-1185">Reference proteome</keyword>
<reference evidence="1" key="1">
    <citation type="journal article" date="2023" name="G3 (Bethesda)">
        <title>A reference genome for the long-term kleptoplast-retaining sea slug Elysia crispata morphotype clarki.</title>
        <authorList>
            <person name="Eastman K.E."/>
            <person name="Pendleton A.L."/>
            <person name="Shaikh M.A."/>
            <person name="Suttiyut T."/>
            <person name="Ogas R."/>
            <person name="Tomko P."/>
            <person name="Gavelis G."/>
            <person name="Widhalm J.R."/>
            <person name="Wisecaver J.H."/>
        </authorList>
    </citation>
    <scope>NUCLEOTIDE SEQUENCE</scope>
    <source>
        <strain evidence="1">ECLA1</strain>
    </source>
</reference>
<protein>
    <submittedName>
        <fullName evidence="1">Uncharacterized protein</fullName>
    </submittedName>
</protein>
<dbReference type="Proteomes" id="UP001283361">
    <property type="component" value="Unassembled WGS sequence"/>
</dbReference>
<sequence>MTHQEPDKTPVCPCFNCSASYVLNLVESQTSLSQKLLTPPPRFYPRNMANQAVLGARAKIKTPEQVCLTHVCELMVGTQVFGNSSESTFTNDYEMMVGTQVFRNSSLMLALVFVLRVMR</sequence>
<evidence type="ECO:0000313" key="2">
    <source>
        <dbReference type="Proteomes" id="UP001283361"/>
    </source>
</evidence>
<comment type="caution">
    <text evidence="1">The sequence shown here is derived from an EMBL/GenBank/DDBJ whole genome shotgun (WGS) entry which is preliminary data.</text>
</comment>
<dbReference type="AlphaFoldDB" id="A0AAE1AN64"/>